<evidence type="ECO:0000256" key="3">
    <source>
        <dbReference type="ARBA" id="ARBA00022801"/>
    </source>
</evidence>
<dbReference type="PANTHER" id="PTHR42978:SF6">
    <property type="entry name" value="QUORUM-QUENCHING LACTONASE YTNP-RELATED"/>
    <property type="match status" value="1"/>
</dbReference>
<evidence type="ECO:0000256" key="4">
    <source>
        <dbReference type="ARBA" id="ARBA00022833"/>
    </source>
</evidence>
<gene>
    <name evidence="6" type="ORF">FXF65_37900</name>
</gene>
<dbReference type="GO" id="GO:0016787">
    <property type="term" value="F:hydrolase activity"/>
    <property type="evidence" value="ECO:0007669"/>
    <property type="project" value="UniProtKB-KW"/>
</dbReference>
<feature type="domain" description="Metallo-beta-lactamase" evidence="5">
    <location>
        <begin position="59"/>
        <end position="279"/>
    </location>
</feature>
<dbReference type="Gene3D" id="3.60.15.10">
    <property type="entry name" value="Ribonuclease Z/Hydroxyacylglutathione hydrolase-like"/>
    <property type="match status" value="1"/>
</dbReference>
<comment type="similarity">
    <text evidence="1">Belongs to the metallo-beta-lactamase superfamily.</text>
</comment>
<reference evidence="6 7" key="1">
    <citation type="submission" date="2019-08" db="EMBL/GenBank/DDBJ databases">
        <title>Actinomadura sp. nov. CYP1-5 isolated from mountain soil.</title>
        <authorList>
            <person name="Songsumanus A."/>
            <person name="Kuncharoen N."/>
            <person name="Kudo T."/>
            <person name="Yuki M."/>
            <person name="Igarashi Y."/>
            <person name="Tanasupawat S."/>
        </authorList>
    </citation>
    <scope>NUCLEOTIDE SEQUENCE [LARGE SCALE GENOMIC DNA]</scope>
    <source>
        <strain evidence="6 7">GKU157</strain>
    </source>
</reference>
<dbReference type="InterPro" id="IPR051013">
    <property type="entry name" value="MBL_superfamily_lactonases"/>
</dbReference>
<keyword evidence="3 6" id="KW-0378">Hydrolase</keyword>
<dbReference type="InterPro" id="IPR036866">
    <property type="entry name" value="RibonucZ/Hydroxyglut_hydro"/>
</dbReference>
<evidence type="ECO:0000256" key="1">
    <source>
        <dbReference type="ARBA" id="ARBA00007749"/>
    </source>
</evidence>
<dbReference type="SMART" id="SM00849">
    <property type="entry name" value="Lactamase_B"/>
    <property type="match status" value="1"/>
</dbReference>
<keyword evidence="7" id="KW-1185">Reference proteome</keyword>
<accession>A0A5D0TSC1</accession>
<dbReference type="Pfam" id="PF00753">
    <property type="entry name" value="Lactamase_B"/>
    <property type="match status" value="1"/>
</dbReference>
<dbReference type="RefSeq" id="WP_148355029.1">
    <property type="nucleotide sequence ID" value="NZ_JBHSBF010000002.1"/>
</dbReference>
<proteinExistence type="inferred from homology"/>
<dbReference type="CDD" id="cd16277">
    <property type="entry name" value="metallo-hydrolase-like_MBL-fold"/>
    <property type="match status" value="1"/>
</dbReference>
<dbReference type="PANTHER" id="PTHR42978">
    <property type="entry name" value="QUORUM-QUENCHING LACTONASE YTNP-RELATED-RELATED"/>
    <property type="match status" value="1"/>
</dbReference>
<evidence type="ECO:0000259" key="5">
    <source>
        <dbReference type="SMART" id="SM00849"/>
    </source>
</evidence>
<dbReference type="GO" id="GO:0046872">
    <property type="term" value="F:metal ion binding"/>
    <property type="evidence" value="ECO:0007669"/>
    <property type="project" value="UniProtKB-KW"/>
</dbReference>
<comment type="caution">
    <text evidence="6">The sequence shown here is derived from an EMBL/GenBank/DDBJ whole genome shotgun (WGS) entry which is preliminary data.</text>
</comment>
<dbReference type="AlphaFoldDB" id="A0A5D0TSC1"/>
<protein>
    <submittedName>
        <fullName evidence="6">MBL fold metallo-hydrolase</fullName>
    </submittedName>
</protein>
<dbReference type="OrthoDB" id="5177904at2"/>
<dbReference type="EMBL" id="VSFF01000016">
    <property type="protein sequence ID" value="TYC08664.1"/>
    <property type="molecule type" value="Genomic_DNA"/>
</dbReference>
<evidence type="ECO:0000313" key="7">
    <source>
        <dbReference type="Proteomes" id="UP000322634"/>
    </source>
</evidence>
<name>A0A5D0TSC1_9ACTN</name>
<organism evidence="6 7">
    <name type="scientific">Actinomadura syzygii</name>
    <dbReference type="NCBI Taxonomy" id="1427538"/>
    <lineage>
        <taxon>Bacteria</taxon>
        <taxon>Bacillati</taxon>
        <taxon>Actinomycetota</taxon>
        <taxon>Actinomycetes</taxon>
        <taxon>Streptosporangiales</taxon>
        <taxon>Thermomonosporaceae</taxon>
        <taxon>Actinomadura</taxon>
    </lineage>
</organism>
<evidence type="ECO:0000313" key="6">
    <source>
        <dbReference type="EMBL" id="TYC08664.1"/>
    </source>
</evidence>
<keyword evidence="2" id="KW-0479">Metal-binding</keyword>
<evidence type="ECO:0000256" key="2">
    <source>
        <dbReference type="ARBA" id="ARBA00022723"/>
    </source>
</evidence>
<dbReference type="InterPro" id="IPR001279">
    <property type="entry name" value="Metallo-B-lactamas"/>
</dbReference>
<sequence length="303" mass="32673">MTFQITVGEASVAQVTELAAWPFPPRDLFPGVDGERAVRDAAGLGPGYADTATGELVLAIHSYVVRLGDTTVVVDAGNGNQKERPNLLPHHRFDTDFLDRFVGTGTALHDVDVVVSTHLHPDHCGWNTRLDGDRWRPTFPRATYLFGRAELASLQALAAKSPADGVPADLVRAYDDSVRPVLETGRWEAADDGHVLAEHGDTVLVLRAAPGHTAGHVVAEIRSRDGGAVICGDVVHHPIQQCCPELSQAGDADPALARRTRDDLLDRCARDGLLLLPAHFPADRPFAVAREGGRFRLAPVERP</sequence>
<dbReference type="Proteomes" id="UP000322634">
    <property type="component" value="Unassembled WGS sequence"/>
</dbReference>
<dbReference type="SUPFAM" id="SSF56281">
    <property type="entry name" value="Metallo-hydrolase/oxidoreductase"/>
    <property type="match status" value="1"/>
</dbReference>
<keyword evidence="4" id="KW-0862">Zinc</keyword>